<dbReference type="NCBIfam" id="TIGR02695">
    <property type="entry name" value="azurin"/>
    <property type="match status" value="1"/>
</dbReference>
<dbReference type="Proteomes" id="UP000323164">
    <property type="component" value="Unassembled WGS sequence"/>
</dbReference>
<dbReference type="CDD" id="cd13922">
    <property type="entry name" value="Azurin"/>
    <property type="match status" value="1"/>
</dbReference>
<dbReference type="GO" id="GO:0009055">
    <property type="term" value="F:electron transfer activity"/>
    <property type="evidence" value="ECO:0007669"/>
    <property type="project" value="InterPro"/>
</dbReference>
<keyword evidence="4 5" id="KW-0186">Copper</keyword>
<dbReference type="GO" id="GO:0042597">
    <property type="term" value="C:periplasmic space"/>
    <property type="evidence" value="ECO:0007669"/>
    <property type="project" value="UniProtKB-SubCell"/>
</dbReference>
<dbReference type="InterPro" id="IPR014068">
    <property type="entry name" value="Azurin"/>
</dbReference>
<dbReference type="PANTHER" id="PTHR38439:SF2">
    <property type="entry name" value="OUTER MEMBRANE PROTEIN H.8"/>
    <property type="match status" value="1"/>
</dbReference>
<feature type="signal peptide" evidence="5">
    <location>
        <begin position="1"/>
        <end position="25"/>
    </location>
</feature>
<keyword evidence="5" id="KW-0732">Signal</keyword>
<feature type="chain" id="PRO_5023002179" description="Azurin" evidence="5">
    <location>
        <begin position="26"/>
        <end position="154"/>
    </location>
</feature>
<dbReference type="InterPro" id="IPR000923">
    <property type="entry name" value="BlueCu_1"/>
</dbReference>
<keyword evidence="2 5" id="KW-0479">Metal-binding</keyword>
<keyword evidence="3 5" id="KW-0249">Electron transport</keyword>
<comment type="function">
    <text evidence="5">Transfers electrons from cytochrome c551 to cytochrome oxidase.</text>
</comment>
<dbReference type="InterPro" id="IPR028871">
    <property type="entry name" value="BlueCu_1_BS"/>
</dbReference>
<dbReference type="InterPro" id="IPR050845">
    <property type="entry name" value="Cu-binding_ET"/>
</dbReference>
<proteinExistence type="predicted"/>
<evidence type="ECO:0000256" key="5">
    <source>
        <dbReference type="RuleBase" id="RU363017"/>
    </source>
</evidence>
<dbReference type="PROSITE" id="PS00196">
    <property type="entry name" value="COPPER_BLUE"/>
    <property type="match status" value="1"/>
</dbReference>
<dbReference type="SUPFAM" id="SSF49503">
    <property type="entry name" value="Cupredoxins"/>
    <property type="match status" value="1"/>
</dbReference>
<organism evidence="7 8">
    <name type="scientific">Cognatilysobacter lacus</name>
    <dbReference type="NCBI Taxonomy" id="1643323"/>
    <lineage>
        <taxon>Bacteria</taxon>
        <taxon>Pseudomonadati</taxon>
        <taxon>Pseudomonadota</taxon>
        <taxon>Gammaproteobacteria</taxon>
        <taxon>Lysobacterales</taxon>
        <taxon>Lysobacteraceae</taxon>
        <taxon>Cognatilysobacter</taxon>
    </lineage>
</organism>
<dbReference type="AlphaFoldDB" id="A0A5D8ZCU5"/>
<dbReference type="InterPro" id="IPR008972">
    <property type="entry name" value="Cupredoxin"/>
</dbReference>
<evidence type="ECO:0000259" key="6">
    <source>
        <dbReference type="Pfam" id="PF00127"/>
    </source>
</evidence>
<protein>
    <recommendedName>
        <fullName evidence="5">Azurin</fullName>
    </recommendedName>
</protein>
<dbReference type="OrthoDB" id="9814063at2"/>
<name>A0A5D8ZCU5_9GAMM</name>
<evidence type="ECO:0000256" key="1">
    <source>
        <dbReference type="ARBA" id="ARBA00022448"/>
    </source>
</evidence>
<keyword evidence="1 5" id="KW-0813">Transport</keyword>
<keyword evidence="8" id="KW-1185">Reference proteome</keyword>
<feature type="domain" description="Blue (type 1) copper" evidence="6">
    <location>
        <begin position="27"/>
        <end position="152"/>
    </location>
</feature>
<keyword evidence="5" id="KW-0574">Periplasm</keyword>
<dbReference type="GO" id="GO:0005507">
    <property type="term" value="F:copper ion binding"/>
    <property type="evidence" value="ECO:0007669"/>
    <property type="project" value="UniProtKB-UniRule"/>
</dbReference>
<dbReference type="PANTHER" id="PTHR38439">
    <property type="entry name" value="AURACYANIN-B"/>
    <property type="match status" value="1"/>
</dbReference>
<dbReference type="Pfam" id="PF00127">
    <property type="entry name" value="Copper-bind"/>
    <property type="match status" value="1"/>
</dbReference>
<dbReference type="EMBL" id="VTRV01000037">
    <property type="protein sequence ID" value="TZF90484.1"/>
    <property type="molecule type" value="Genomic_DNA"/>
</dbReference>
<gene>
    <name evidence="7" type="primary">azu</name>
    <name evidence="7" type="ORF">FW784_05070</name>
</gene>
<reference evidence="7 8" key="1">
    <citation type="submission" date="2019-08" db="EMBL/GenBank/DDBJ databases">
        <title>Draft genome sequence of Lysobacter sp. UKS-15.</title>
        <authorList>
            <person name="Im W.-T."/>
        </authorList>
    </citation>
    <scope>NUCLEOTIDE SEQUENCE [LARGE SCALE GENOMIC DNA]</scope>
    <source>
        <strain evidence="7 8">UKS-15</strain>
    </source>
</reference>
<comment type="caution">
    <text evidence="7">The sequence shown here is derived from an EMBL/GenBank/DDBJ whole genome shotgun (WGS) entry which is preliminary data.</text>
</comment>
<dbReference type="Gene3D" id="2.60.40.420">
    <property type="entry name" value="Cupredoxins - blue copper proteins"/>
    <property type="match status" value="1"/>
</dbReference>
<evidence type="ECO:0000313" key="7">
    <source>
        <dbReference type="EMBL" id="TZF90484.1"/>
    </source>
</evidence>
<evidence type="ECO:0000256" key="3">
    <source>
        <dbReference type="ARBA" id="ARBA00022982"/>
    </source>
</evidence>
<dbReference type="RefSeq" id="WP_149352272.1">
    <property type="nucleotide sequence ID" value="NZ_VTRV01000037.1"/>
</dbReference>
<sequence length="154" mass="15653">MKTIVTTAGLLLLAGFAAHATTASAATCATTVQANDAMQYNTRVISVPASCKQFAVTLKHTGQLPVTVMGHNLVVTKTADMAGVGADGMKAGAAANYVKAGDTRVIAASKLVGGGQSTVVNIPVAKLKAGESYSFFCSFPGHSSMMRGTLSLTK</sequence>
<evidence type="ECO:0000256" key="4">
    <source>
        <dbReference type="ARBA" id="ARBA00023008"/>
    </source>
</evidence>
<evidence type="ECO:0000256" key="2">
    <source>
        <dbReference type="ARBA" id="ARBA00022723"/>
    </source>
</evidence>
<accession>A0A5D8ZCU5</accession>
<comment type="subcellular location">
    <subcellularLocation>
        <location evidence="5">Periplasm</location>
    </subcellularLocation>
</comment>
<evidence type="ECO:0000313" key="8">
    <source>
        <dbReference type="Proteomes" id="UP000323164"/>
    </source>
</evidence>